<dbReference type="Pfam" id="PF13445">
    <property type="entry name" value="zf-RING_UBOX"/>
    <property type="match status" value="1"/>
</dbReference>
<dbReference type="EMBL" id="CALNXJ010000080">
    <property type="protein sequence ID" value="CAH3161573.1"/>
    <property type="molecule type" value="Genomic_DNA"/>
</dbReference>
<dbReference type="SMART" id="SM00557">
    <property type="entry name" value="IG_FLMN"/>
    <property type="match status" value="1"/>
</dbReference>
<dbReference type="SUPFAM" id="SSF57850">
    <property type="entry name" value="RING/U-box"/>
    <property type="match status" value="1"/>
</dbReference>
<dbReference type="InterPro" id="IPR013083">
    <property type="entry name" value="Znf_RING/FYVE/PHD"/>
</dbReference>
<dbReference type="GO" id="GO:0043161">
    <property type="term" value="P:proteasome-mediated ubiquitin-dependent protein catabolic process"/>
    <property type="evidence" value="ECO:0007669"/>
    <property type="project" value="TreeGrafter"/>
</dbReference>
<dbReference type="Proteomes" id="UP001159428">
    <property type="component" value="Unassembled WGS sequence"/>
</dbReference>
<dbReference type="InterPro" id="IPR017868">
    <property type="entry name" value="Filamin/ABP280_repeat-like"/>
</dbReference>
<organism evidence="13 14">
    <name type="scientific">Pocillopora meandrina</name>
    <dbReference type="NCBI Taxonomy" id="46732"/>
    <lineage>
        <taxon>Eukaryota</taxon>
        <taxon>Metazoa</taxon>
        <taxon>Cnidaria</taxon>
        <taxon>Anthozoa</taxon>
        <taxon>Hexacorallia</taxon>
        <taxon>Scleractinia</taxon>
        <taxon>Astrocoeniina</taxon>
        <taxon>Pocilloporidae</taxon>
        <taxon>Pocillopora</taxon>
    </lineage>
</organism>
<keyword evidence="2" id="KW-0597">Phosphoprotein</keyword>
<evidence type="ECO:0000256" key="2">
    <source>
        <dbReference type="ARBA" id="ARBA00022553"/>
    </source>
</evidence>
<gene>
    <name evidence="13" type="ORF">PMEA_00033830</name>
</gene>
<feature type="repeat" description="Filamin" evidence="8">
    <location>
        <begin position="299"/>
        <end position="402"/>
    </location>
</feature>
<dbReference type="PANTHER" id="PTHR24104">
    <property type="entry name" value="E3 UBIQUITIN-PROTEIN LIGASE NHLRC1-RELATED"/>
    <property type="match status" value="1"/>
</dbReference>
<dbReference type="Gene3D" id="2.60.40.10">
    <property type="entry name" value="Immunoglobulins"/>
    <property type="match status" value="1"/>
</dbReference>
<evidence type="ECO:0000256" key="5">
    <source>
        <dbReference type="ARBA" id="ARBA00022771"/>
    </source>
</evidence>
<evidence type="ECO:0000256" key="7">
    <source>
        <dbReference type="PROSITE-ProRule" id="PRU00024"/>
    </source>
</evidence>
<dbReference type="InterPro" id="IPR027370">
    <property type="entry name" value="Znf-RING_euk"/>
</dbReference>
<feature type="domain" description="B box-type" evidence="12">
    <location>
        <begin position="95"/>
        <end position="138"/>
    </location>
</feature>
<dbReference type="GO" id="GO:0008270">
    <property type="term" value="F:zinc ion binding"/>
    <property type="evidence" value="ECO:0007669"/>
    <property type="project" value="UniProtKB-KW"/>
</dbReference>
<feature type="repeat" description="NHL" evidence="9">
    <location>
        <begin position="428"/>
        <end position="453"/>
    </location>
</feature>
<evidence type="ECO:0000259" key="12">
    <source>
        <dbReference type="PROSITE" id="PS50119"/>
    </source>
</evidence>
<dbReference type="SMART" id="SM00184">
    <property type="entry name" value="RING"/>
    <property type="match status" value="1"/>
</dbReference>
<dbReference type="InterPro" id="IPR011042">
    <property type="entry name" value="6-blade_b-propeller_TolB-like"/>
</dbReference>
<feature type="repeat" description="NHL" evidence="9">
    <location>
        <begin position="849"/>
        <end position="892"/>
    </location>
</feature>
<evidence type="ECO:0000256" key="4">
    <source>
        <dbReference type="ARBA" id="ARBA00022737"/>
    </source>
</evidence>
<dbReference type="InterPro" id="IPR013783">
    <property type="entry name" value="Ig-like_fold"/>
</dbReference>
<evidence type="ECO:0000256" key="1">
    <source>
        <dbReference type="ARBA" id="ARBA00008518"/>
    </source>
</evidence>
<dbReference type="Pfam" id="PF01436">
    <property type="entry name" value="NHL"/>
    <property type="match status" value="6"/>
</dbReference>
<protein>
    <submittedName>
        <fullName evidence="13">Uncharacterized protein</fullName>
    </submittedName>
</protein>
<dbReference type="PROSITE" id="PS50089">
    <property type="entry name" value="ZF_RING_2"/>
    <property type="match status" value="1"/>
</dbReference>
<dbReference type="InterPro" id="IPR050952">
    <property type="entry name" value="TRIM-NHL_E3_ligases"/>
</dbReference>
<dbReference type="SUPFAM" id="SSF101898">
    <property type="entry name" value="NHL repeat"/>
    <property type="match status" value="2"/>
</dbReference>
<dbReference type="SUPFAM" id="SSF57845">
    <property type="entry name" value="B-box zinc-binding domain"/>
    <property type="match status" value="1"/>
</dbReference>
<feature type="repeat" description="NHL" evidence="9">
    <location>
        <begin position="596"/>
        <end position="639"/>
    </location>
</feature>
<dbReference type="SMART" id="SM00336">
    <property type="entry name" value="BBOX"/>
    <property type="match status" value="1"/>
</dbReference>
<evidence type="ECO:0000256" key="8">
    <source>
        <dbReference type="PROSITE-ProRule" id="PRU00087"/>
    </source>
</evidence>
<feature type="repeat" description="NHL" evidence="9">
    <location>
        <begin position="988"/>
        <end position="1031"/>
    </location>
</feature>
<evidence type="ECO:0000259" key="11">
    <source>
        <dbReference type="PROSITE" id="PS50089"/>
    </source>
</evidence>
<dbReference type="Gene3D" id="3.30.160.60">
    <property type="entry name" value="Classic Zinc Finger"/>
    <property type="match status" value="1"/>
</dbReference>
<keyword evidence="6" id="KW-0862">Zinc</keyword>
<feature type="repeat" description="NHL" evidence="9">
    <location>
        <begin position="505"/>
        <end position="548"/>
    </location>
</feature>
<keyword evidence="4" id="KW-0677">Repeat</keyword>
<dbReference type="InterPro" id="IPR001258">
    <property type="entry name" value="NHL_repeat"/>
</dbReference>
<name>A0AAU9XX14_9CNID</name>
<dbReference type="CDD" id="cd05819">
    <property type="entry name" value="NHL"/>
    <property type="match status" value="2"/>
</dbReference>
<feature type="repeat" description="NHL" evidence="9">
    <location>
        <begin position="457"/>
        <end position="500"/>
    </location>
</feature>
<dbReference type="PROSITE" id="PS51125">
    <property type="entry name" value="NHL"/>
    <property type="match status" value="8"/>
</dbReference>
<dbReference type="InterPro" id="IPR017907">
    <property type="entry name" value="Znf_RING_CS"/>
</dbReference>
<comment type="caution">
    <text evidence="13">The sequence shown here is derived from an EMBL/GenBank/DDBJ whole genome shotgun (WGS) entry which is preliminary data.</text>
</comment>
<feature type="repeat" description="NHL" evidence="9">
    <location>
        <begin position="804"/>
        <end position="845"/>
    </location>
</feature>
<comment type="similarity">
    <text evidence="1">Belongs to the TRIM/RBCC family.</text>
</comment>
<keyword evidence="14" id="KW-1185">Reference proteome</keyword>
<dbReference type="GO" id="GO:0000209">
    <property type="term" value="P:protein polyubiquitination"/>
    <property type="evidence" value="ECO:0007669"/>
    <property type="project" value="TreeGrafter"/>
</dbReference>
<dbReference type="Gene3D" id="2.120.10.30">
    <property type="entry name" value="TolB, C-terminal domain"/>
    <property type="match status" value="5"/>
</dbReference>
<evidence type="ECO:0000256" key="3">
    <source>
        <dbReference type="ARBA" id="ARBA00022723"/>
    </source>
</evidence>
<dbReference type="GO" id="GO:0003723">
    <property type="term" value="F:RNA binding"/>
    <property type="evidence" value="ECO:0007669"/>
    <property type="project" value="UniProtKB-KW"/>
</dbReference>
<dbReference type="AlphaFoldDB" id="A0AAU9XX14"/>
<dbReference type="InterPro" id="IPR014756">
    <property type="entry name" value="Ig_E-set"/>
</dbReference>
<dbReference type="PROSITE" id="PS00518">
    <property type="entry name" value="ZF_RING_1"/>
    <property type="match status" value="1"/>
</dbReference>
<dbReference type="InterPro" id="IPR000315">
    <property type="entry name" value="Znf_B-box"/>
</dbReference>
<evidence type="ECO:0000256" key="10">
    <source>
        <dbReference type="SAM" id="Coils"/>
    </source>
</evidence>
<dbReference type="Pfam" id="PF00643">
    <property type="entry name" value="zf-B_box"/>
    <property type="match status" value="1"/>
</dbReference>
<dbReference type="CDD" id="cd19756">
    <property type="entry name" value="Bbox2"/>
    <property type="match status" value="1"/>
</dbReference>
<evidence type="ECO:0000313" key="13">
    <source>
        <dbReference type="EMBL" id="CAH3161573.1"/>
    </source>
</evidence>
<evidence type="ECO:0000256" key="9">
    <source>
        <dbReference type="PROSITE-ProRule" id="PRU00504"/>
    </source>
</evidence>
<dbReference type="SUPFAM" id="SSF81296">
    <property type="entry name" value="E set domains"/>
    <property type="match status" value="1"/>
</dbReference>
<dbReference type="PROSITE" id="PS50194">
    <property type="entry name" value="FILAMIN_REPEAT"/>
    <property type="match status" value="1"/>
</dbReference>
<reference evidence="13 14" key="1">
    <citation type="submission" date="2022-05" db="EMBL/GenBank/DDBJ databases">
        <authorList>
            <consortium name="Genoscope - CEA"/>
            <person name="William W."/>
        </authorList>
    </citation>
    <scope>NUCLEOTIDE SEQUENCE [LARGE SCALE GENOMIC DNA]</scope>
</reference>
<dbReference type="InterPro" id="IPR001841">
    <property type="entry name" value="Znf_RING"/>
</dbReference>
<keyword evidence="3" id="KW-0479">Metal-binding</keyword>
<dbReference type="PROSITE" id="PS50119">
    <property type="entry name" value="ZF_BBOX"/>
    <property type="match status" value="1"/>
</dbReference>
<keyword evidence="10" id="KW-0175">Coiled coil</keyword>
<dbReference type="GO" id="GO:0061630">
    <property type="term" value="F:ubiquitin protein ligase activity"/>
    <property type="evidence" value="ECO:0007669"/>
    <property type="project" value="TreeGrafter"/>
</dbReference>
<keyword evidence="5 7" id="KW-0863">Zinc-finger</keyword>
<dbReference type="InterPro" id="IPR001298">
    <property type="entry name" value="Filamin/ABP280_rpt"/>
</dbReference>
<accession>A0AAU9XX14</accession>
<dbReference type="PANTHER" id="PTHR24104:SF25">
    <property type="entry name" value="PROTEIN LIN-41"/>
    <property type="match status" value="1"/>
</dbReference>
<feature type="repeat" description="NHL" evidence="9">
    <location>
        <begin position="897"/>
        <end position="940"/>
    </location>
</feature>
<evidence type="ECO:0000256" key="6">
    <source>
        <dbReference type="ARBA" id="ARBA00022833"/>
    </source>
</evidence>
<feature type="coiled-coil region" evidence="10">
    <location>
        <begin position="156"/>
        <end position="194"/>
    </location>
</feature>
<sequence>MESLLVNLKKQVTCSICLDTYTEPKTISCLHTFCCECLEKHARVSQKQGKFRCPECQAVIDLPEGNRFDRLPNSFFHKSLLIQDFKTEDYEALLRQQPFCSQEFHEREITRFFCSQCQVCICQICIVTDHQNHKVVLLDKAAHEEKDNIISGAKLIKKMESELQEVIKQFEETISKLERNMETAKRGIKQTAEQMIANIREREREALESLEATCVSRLYKINLAKQEVESLVKQMNQAAQFAENLVQRTSSSDIMQNKETLKTKFEELLRVEVPKHQQTTFIKFTATSQKDFKLGFIEVTEGTANAATATLEGLDRTFQAGVEAEFTLCPKKSGGEMSNQAGLRGRVELLIKPVKDVTDVIVEEKEDGNLRLKFTPKVPGAYIIEVKINGDKLPTCPMTVQVKERELVVVGELKLKFSPGDKPVNFYGIAVNTNGTIVLTDNHGHCVYVFNKYGNCLTKSGGEGSNTGQFQYPNGISFLNDNEVLIADFGNCRIQRLNIQTGTVVKSFGKFGKGKGELGDPVDVTVNDEGSIVVTERDNNRIQVMSKEGESIFTFGDKGQEKLLWPTCCIPYKNMFLVTDAGCHCIKAFDQSGTFLYKFGKQGNQDGQFQCPSGLLVDSSNNLLICDFGNSRVQQFSLEGRFTGKCITRLSKPMAITTAPDGRILVPSFDEKKRINSAKQELESLIKIINRAAEFAENLVQRRSDRDIIQNKNKLRQKLEELRGVEVPKHRQATFVKFIAASQHNFKLGSIQVFEKPEIAVKSTLEGVDQTFQVGAEAKFNGDKLPTCPITVQVKERKPVVVSELNLRLFPGDTLERLNGIAVNTEGQLVVTDNSGHCVYVFDKNGDCLRKTGGKGSNTGEFQYPNGISFLNDNEVLIADSGNYRLQRLNIQTGTVVKSYGKKGRKKGEFRWPVDVTVDGEERIVVTERDNNRIQVMSKEGESIFTFGDKGPEKLLWPTCCIPYKNMFLVTDAGHHCIKAFDQSGTFLYKFGKEGYQDGKFQTLYDLLVDSSNNLLVCDFGNNQVQQFSLDGRFTGKSITHC</sequence>
<dbReference type="Gene3D" id="3.30.40.10">
    <property type="entry name" value="Zinc/RING finger domain, C3HC4 (zinc finger)"/>
    <property type="match status" value="1"/>
</dbReference>
<dbReference type="GO" id="GO:0000932">
    <property type="term" value="C:P-body"/>
    <property type="evidence" value="ECO:0007669"/>
    <property type="project" value="UniProtKB-SubCell"/>
</dbReference>
<proteinExistence type="inferred from homology"/>
<dbReference type="Pfam" id="PF00630">
    <property type="entry name" value="Filamin"/>
    <property type="match status" value="1"/>
</dbReference>
<feature type="domain" description="RING-type" evidence="11">
    <location>
        <begin position="14"/>
        <end position="57"/>
    </location>
</feature>
<evidence type="ECO:0000313" key="14">
    <source>
        <dbReference type="Proteomes" id="UP001159428"/>
    </source>
</evidence>